<dbReference type="GO" id="GO:0005840">
    <property type="term" value="C:ribosome"/>
    <property type="evidence" value="ECO:0007669"/>
    <property type="project" value="UniProtKB-KW"/>
</dbReference>
<dbReference type="Proteomes" id="UP000050497">
    <property type="component" value="Unassembled WGS sequence"/>
</dbReference>
<evidence type="ECO:0000313" key="5">
    <source>
        <dbReference type="EMBL" id="SCC80972.1"/>
    </source>
</evidence>
<dbReference type="SUPFAM" id="SSF55729">
    <property type="entry name" value="Acyl-CoA N-acyltransferases (Nat)"/>
    <property type="match status" value="1"/>
</dbReference>
<dbReference type="InterPro" id="IPR000182">
    <property type="entry name" value="GNAT_dom"/>
</dbReference>
<dbReference type="PROSITE" id="PS51186">
    <property type="entry name" value="GNAT"/>
    <property type="match status" value="1"/>
</dbReference>
<evidence type="ECO:0000313" key="6">
    <source>
        <dbReference type="Proteomes" id="UP000050497"/>
    </source>
</evidence>
<evidence type="ECO:0000313" key="4">
    <source>
        <dbReference type="EMBL" id="KPQ10236.1"/>
    </source>
</evidence>
<protein>
    <submittedName>
        <fullName evidence="4">Putative acetyltransferase</fullName>
    </submittedName>
    <submittedName>
        <fullName evidence="5">Ribosomal protein S18 acetylase RimI</fullName>
    </submittedName>
</protein>
<dbReference type="Gene3D" id="3.40.630.30">
    <property type="match status" value="1"/>
</dbReference>
<dbReference type="EMBL" id="LJSX01000017">
    <property type="protein sequence ID" value="KPQ10236.1"/>
    <property type="molecule type" value="Genomic_DNA"/>
</dbReference>
<reference evidence="4 6" key="1">
    <citation type="submission" date="2015-09" db="EMBL/GenBank/DDBJ databases">
        <title>Identification and resolution of microdiversity through metagenomic sequencing of parallel consortia.</title>
        <authorList>
            <person name="Nelson W.C."/>
            <person name="Romine M.F."/>
            <person name="Lindemann S.R."/>
        </authorList>
    </citation>
    <scope>NUCLEOTIDE SEQUENCE [LARGE SCALE GENOMIC DNA]</scope>
    <source>
        <strain evidence="4">HL-109</strain>
    </source>
</reference>
<dbReference type="GO" id="GO:0016747">
    <property type="term" value="F:acyltransferase activity, transferring groups other than amino-acyl groups"/>
    <property type="evidence" value="ECO:0007669"/>
    <property type="project" value="InterPro"/>
</dbReference>
<proteinExistence type="predicted"/>
<gene>
    <name evidence="5" type="ORF">GA0071312_1902</name>
    <name evidence="4" type="ORF">HLUCCO17_11600</name>
</gene>
<feature type="domain" description="N-acetyltransferase" evidence="3">
    <location>
        <begin position="51"/>
        <end position="193"/>
    </location>
</feature>
<dbReference type="PANTHER" id="PTHR43800:SF1">
    <property type="entry name" value="PEPTIDYL-LYSINE N-ACETYLTRANSFERASE YJAB"/>
    <property type="match status" value="1"/>
</dbReference>
<reference evidence="5 7" key="2">
    <citation type="submission" date="2016-08" db="EMBL/GenBank/DDBJ databases">
        <authorList>
            <person name="Varghese N."/>
            <person name="Submissions Spin"/>
        </authorList>
    </citation>
    <scope>NUCLEOTIDE SEQUENCE [LARGE SCALE GENOMIC DNA]</scope>
    <source>
        <strain evidence="5 7">HL-109</strain>
    </source>
</reference>
<dbReference type="PATRIC" id="fig|1653334.4.peg.48"/>
<keyword evidence="5" id="KW-0687">Ribonucleoprotein</keyword>
<keyword evidence="5" id="KW-0689">Ribosomal protein</keyword>
<evidence type="ECO:0000259" key="3">
    <source>
        <dbReference type="PROSITE" id="PS51186"/>
    </source>
</evidence>
<dbReference type="RefSeq" id="WP_074444770.1">
    <property type="nucleotide sequence ID" value="NZ_FMBM01000002.1"/>
</dbReference>
<accession>A0A0P7XRN7</accession>
<dbReference type="Pfam" id="PF00583">
    <property type="entry name" value="Acetyltransf_1"/>
    <property type="match status" value="1"/>
</dbReference>
<dbReference type="PANTHER" id="PTHR43800">
    <property type="entry name" value="PEPTIDYL-LYSINE N-ACETYLTRANSFERASE YJAB"/>
    <property type="match status" value="1"/>
</dbReference>
<dbReference type="OrthoDB" id="275336at2"/>
<name>A0A0P7XRN7_9HYPH</name>
<dbReference type="EMBL" id="FMBM01000002">
    <property type="protein sequence ID" value="SCC80972.1"/>
    <property type="molecule type" value="Genomic_DNA"/>
</dbReference>
<dbReference type="InterPro" id="IPR016181">
    <property type="entry name" value="Acyl_CoA_acyltransferase"/>
</dbReference>
<dbReference type="STRING" id="1653334.GA0071312_1902"/>
<organism evidence="4 6">
    <name type="scientific">Saliniramus fredricksonii</name>
    <dbReference type="NCBI Taxonomy" id="1653334"/>
    <lineage>
        <taxon>Bacteria</taxon>
        <taxon>Pseudomonadati</taxon>
        <taxon>Pseudomonadota</taxon>
        <taxon>Alphaproteobacteria</taxon>
        <taxon>Hyphomicrobiales</taxon>
        <taxon>Salinarimonadaceae</taxon>
        <taxon>Saliniramus</taxon>
    </lineage>
</organism>
<keyword evidence="2" id="KW-0012">Acyltransferase</keyword>
<dbReference type="AlphaFoldDB" id="A0A0P7XRN7"/>
<keyword evidence="1 4" id="KW-0808">Transferase</keyword>
<dbReference type="CDD" id="cd04301">
    <property type="entry name" value="NAT_SF"/>
    <property type="match status" value="1"/>
</dbReference>
<comment type="caution">
    <text evidence="4">The sequence shown here is derived from an EMBL/GenBank/DDBJ whole genome shotgun (WGS) entry which is preliminary data.</text>
</comment>
<dbReference type="Proteomes" id="UP000182800">
    <property type="component" value="Unassembled WGS sequence"/>
</dbReference>
<sequence length="220" mass="24068">MSDEHSHPDAILPCRLDGYTDLPPGKLATLVTYLAMTAPPDRMPAEAPAGIAIHPYTPAPDAYRALFRAIGENWLWVGRLRLDDAALDALLADPGFERFALFADGRPAGLLELDFRGDDTCELAYFGLVPDAVGKGNGRFLMDFAILRAFARPISRFFVHTCHFDHPGALAFYRRCGFTPYKLAIEIMDDPRHDGLLPQGAAAHVPFIPLPGSVGDHGDQ</sequence>
<evidence type="ECO:0000256" key="1">
    <source>
        <dbReference type="ARBA" id="ARBA00022679"/>
    </source>
</evidence>
<evidence type="ECO:0000313" key="7">
    <source>
        <dbReference type="Proteomes" id="UP000182800"/>
    </source>
</evidence>
<evidence type="ECO:0000256" key="2">
    <source>
        <dbReference type="ARBA" id="ARBA00023315"/>
    </source>
</evidence>
<keyword evidence="7" id="KW-1185">Reference proteome</keyword>